<dbReference type="RefSeq" id="XP_036354830.1">
    <property type="nucleotide sequence ID" value="XM_036498937.1"/>
</dbReference>
<reference evidence="2" key="1">
    <citation type="submission" date="2025-08" db="UniProtKB">
        <authorList>
            <consortium name="RefSeq"/>
        </authorList>
    </citation>
    <scope>IDENTIFICATION</scope>
</reference>
<accession>A0A7E6EIM7</accession>
<proteinExistence type="predicted"/>
<gene>
    <name evidence="2" type="primary">LOC118761202</name>
</gene>
<evidence type="ECO:0000313" key="1">
    <source>
        <dbReference type="Proteomes" id="UP000515154"/>
    </source>
</evidence>
<organism evidence="1 2">
    <name type="scientific">Octopus sinensis</name>
    <name type="common">East Asian common octopus</name>
    <dbReference type="NCBI Taxonomy" id="2607531"/>
    <lineage>
        <taxon>Eukaryota</taxon>
        <taxon>Metazoa</taxon>
        <taxon>Spiralia</taxon>
        <taxon>Lophotrochozoa</taxon>
        <taxon>Mollusca</taxon>
        <taxon>Cephalopoda</taxon>
        <taxon>Coleoidea</taxon>
        <taxon>Octopodiformes</taxon>
        <taxon>Octopoda</taxon>
        <taxon>Incirrata</taxon>
        <taxon>Octopodidae</taxon>
        <taxon>Octopus</taxon>
    </lineage>
</organism>
<name>A0A7E6EIM7_9MOLL</name>
<dbReference type="Proteomes" id="UP000515154">
    <property type="component" value="Unplaced"/>
</dbReference>
<dbReference type="KEGG" id="osn:118761202"/>
<evidence type="ECO:0000313" key="2">
    <source>
        <dbReference type="RefSeq" id="XP_036354830.1"/>
    </source>
</evidence>
<keyword evidence="1" id="KW-1185">Reference proteome</keyword>
<sequence>MTILSFFDTGPVVSEIFTTQKCMLNLGWILHTRIKQFFLLTIYVFDPSQRHSGGFLYQTPQICKPNNQDCPGQTEMCAISGFLKIGNICYPVGEMTCRQPDPIMSKMMCGQTDSFVGEMNWIPI</sequence>
<dbReference type="AlphaFoldDB" id="A0A7E6EIM7"/>
<protein>
    <submittedName>
        <fullName evidence="2">Uncharacterized protein LOC118761202 isoform X1</fullName>
    </submittedName>
</protein>